<dbReference type="AlphaFoldDB" id="A0A2C8F6J9"/>
<dbReference type="OrthoDB" id="5459073at2"/>
<dbReference type="RefSeq" id="WP_097010869.1">
    <property type="nucleotide sequence ID" value="NZ_LT907975.1"/>
</dbReference>
<dbReference type="EMBL" id="LT907975">
    <property type="protein sequence ID" value="SOB57658.1"/>
    <property type="molecule type" value="Genomic_DNA"/>
</dbReference>
<evidence type="ECO:0000313" key="2">
    <source>
        <dbReference type="Proteomes" id="UP000219215"/>
    </source>
</evidence>
<protein>
    <submittedName>
        <fullName evidence="1">Uncharacterized protein</fullName>
    </submittedName>
</protein>
<organism evidence="1 2">
    <name type="scientific">Pseudodesulfovibrio profundus</name>
    <dbReference type="NCBI Taxonomy" id="57320"/>
    <lineage>
        <taxon>Bacteria</taxon>
        <taxon>Pseudomonadati</taxon>
        <taxon>Thermodesulfobacteriota</taxon>
        <taxon>Desulfovibrionia</taxon>
        <taxon>Desulfovibrionales</taxon>
        <taxon>Desulfovibrionaceae</taxon>
    </lineage>
</organism>
<gene>
    <name evidence="1" type="ORF">DPRO_0771</name>
</gene>
<dbReference type="Proteomes" id="UP000219215">
    <property type="component" value="Chromosome DPRO"/>
</dbReference>
<evidence type="ECO:0000313" key="1">
    <source>
        <dbReference type="EMBL" id="SOB57658.1"/>
    </source>
</evidence>
<dbReference type="KEGG" id="pprf:DPRO_0771"/>
<keyword evidence="2" id="KW-1185">Reference proteome</keyword>
<accession>A0A2C8F6J9</accession>
<reference evidence="2" key="1">
    <citation type="submission" date="2017-09" db="EMBL/GenBank/DDBJ databases">
        <authorList>
            <person name="Regsiter A."/>
            <person name="William W."/>
        </authorList>
    </citation>
    <scope>NUCLEOTIDE SEQUENCE [LARGE SCALE GENOMIC DNA]</scope>
    <source>
        <strain evidence="2">500-1</strain>
    </source>
</reference>
<proteinExistence type="predicted"/>
<sequence length="155" mass="17148">MPLTDYSGVVERLQRGLGKGFADEPWMLNMPGRSIACKIDQYYYLAVMPGFVDKLGRLGGLFPDQVTETLVRTGNFITRAPERDPEVSLTVAWGGRPVTVKAAFVDADFIDRAVKTYGQFGSILNVSDLKISGADKAKVDEFFEGKTPPQKLAYY</sequence>
<name>A0A2C8F6J9_9BACT</name>